<name>A0A4Y7U0A9_COPMI</name>
<reference evidence="8 9" key="1">
    <citation type="journal article" date="2019" name="Nat. Ecol. Evol.">
        <title>Megaphylogeny resolves global patterns of mushroom evolution.</title>
        <authorList>
            <person name="Varga T."/>
            <person name="Krizsan K."/>
            <person name="Foldi C."/>
            <person name="Dima B."/>
            <person name="Sanchez-Garcia M."/>
            <person name="Sanchez-Ramirez S."/>
            <person name="Szollosi G.J."/>
            <person name="Szarkandi J.G."/>
            <person name="Papp V."/>
            <person name="Albert L."/>
            <person name="Andreopoulos W."/>
            <person name="Angelini C."/>
            <person name="Antonin V."/>
            <person name="Barry K.W."/>
            <person name="Bougher N.L."/>
            <person name="Buchanan P."/>
            <person name="Buyck B."/>
            <person name="Bense V."/>
            <person name="Catcheside P."/>
            <person name="Chovatia M."/>
            <person name="Cooper J."/>
            <person name="Damon W."/>
            <person name="Desjardin D."/>
            <person name="Finy P."/>
            <person name="Geml J."/>
            <person name="Haridas S."/>
            <person name="Hughes K."/>
            <person name="Justo A."/>
            <person name="Karasinski D."/>
            <person name="Kautmanova I."/>
            <person name="Kiss B."/>
            <person name="Kocsube S."/>
            <person name="Kotiranta H."/>
            <person name="LaButti K.M."/>
            <person name="Lechner B.E."/>
            <person name="Liimatainen K."/>
            <person name="Lipzen A."/>
            <person name="Lukacs Z."/>
            <person name="Mihaltcheva S."/>
            <person name="Morgado L.N."/>
            <person name="Niskanen T."/>
            <person name="Noordeloos M.E."/>
            <person name="Ohm R.A."/>
            <person name="Ortiz-Santana B."/>
            <person name="Ovrebo C."/>
            <person name="Racz N."/>
            <person name="Riley R."/>
            <person name="Savchenko A."/>
            <person name="Shiryaev A."/>
            <person name="Soop K."/>
            <person name="Spirin V."/>
            <person name="Szebenyi C."/>
            <person name="Tomsovsky M."/>
            <person name="Tulloss R.E."/>
            <person name="Uehling J."/>
            <person name="Grigoriev I.V."/>
            <person name="Vagvolgyi C."/>
            <person name="Papp T."/>
            <person name="Martin F.M."/>
            <person name="Miettinen O."/>
            <person name="Hibbett D.S."/>
            <person name="Nagy L.G."/>
        </authorList>
    </citation>
    <scope>NUCLEOTIDE SEQUENCE [LARGE SCALE GENOMIC DNA]</scope>
    <source>
        <strain evidence="8 9">FP101781</strain>
    </source>
</reference>
<evidence type="ECO:0000259" key="7">
    <source>
        <dbReference type="Pfam" id="PF13127"/>
    </source>
</evidence>
<dbReference type="OrthoDB" id="1436450at2759"/>
<feature type="domain" description="DUF3955" evidence="7">
    <location>
        <begin position="76"/>
        <end position="128"/>
    </location>
</feature>
<feature type="transmembrane region" description="Helical" evidence="6">
    <location>
        <begin position="201"/>
        <end position="223"/>
    </location>
</feature>
<dbReference type="SUPFAM" id="SSF103481">
    <property type="entry name" value="Multidrug resistance efflux transporter EmrE"/>
    <property type="match status" value="1"/>
</dbReference>
<evidence type="ECO:0000256" key="3">
    <source>
        <dbReference type="ARBA" id="ARBA00022989"/>
    </source>
</evidence>
<comment type="subcellular location">
    <subcellularLocation>
        <location evidence="1">Membrane</location>
        <topology evidence="1">Multi-pass membrane protein</topology>
    </subcellularLocation>
</comment>
<dbReference type="PANTHER" id="PTHR23051:SF0">
    <property type="entry name" value="SOLUTE CARRIER FAMILY 35 MEMBER F5"/>
    <property type="match status" value="1"/>
</dbReference>
<feature type="transmembrane region" description="Helical" evidence="6">
    <location>
        <begin position="235"/>
        <end position="254"/>
    </location>
</feature>
<feature type="region of interest" description="Disordered" evidence="5">
    <location>
        <begin position="429"/>
        <end position="454"/>
    </location>
</feature>
<dbReference type="EMBL" id="QPFP01000002">
    <property type="protein sequence ID" value="TEB39269.1"/>
    <property type="molecule type" value="Genomic_DNA"/>
</dbReference>
<dbReference type="InterPro" id="IPR025016">
    <property type="entry name" value="DUF3955"/>
</dbReference>
<proteinExistence type="predicted"/>
<feature type="transmembrane region" description="Helical" evidence="6">
    <location>
        <begin position="176"/>
        <end position="195"/>
    </location>
</feature>
<protein>
    <recommendedName>
        <fullName evidence="7">DUF3955 domain-containing protein</fullName>
    </recommendedName>
</protein>
<evidence type="ECO:0000313" key="8">
    <source>
        <dbReference type="EMBL" id="TEB39269.1"/>
    </source>
</evidence>
<evidence type="ECO:0000256" key="5">
    <source>
        <dbReference type="SAM" id="MobiDB-lite"/>
    </source>
</evidence>
<feature type="transmembrane region" description="Helical" evidence="6">
    <location>
        <begin position="380"/>
        <end position="399"/>
    </location>
</feature>
<feature type="transmembrane region" description="Helical" evidence="6">
    <location>
        <begin position="109"/>
        <end position="128"/>
    </location>
</feature>
<feature type="transmembrane region" description="Helical" evidence="6">
    <location>
        <begin position="286"/>
        <end position="304"/>
    </location>
</feature>
<feature type="region of interest" description="Disordered" evidence="5">
    <location>
        <begin position="1"/>
        <end position="24"/>
    </location>
</feature>
<feature type="transmembrane region" description="Helical" evidence="6">
    <location>
        <begin position="76"/>
        <end position="97"/>
    </location>
</feature>
<accession>A0A4Y7U0A9</accession>
<dbReference type="Proteomes" id="UP000298030">
    <property type="component" value="Unassembled WGS sequence"/>
</dbReference>
<dbReference type="InterPro" id="IPR037185">
    <property type="entry name" value="EmrE-like"/>
</dbReference>
<keyword evidence="3 6" id="KW-1133">Transmembrane helix</keyword>
<comment type="caution">
    <text evidence="8">The sequence shown here is derived from an EMBL/GenBank/DDBJ whole genome shotgun (WGS) entry which is preliminary data.</text>
</comment>
<evidence type="ECO:0000256" key="2">
    <source>
        <dbReference type="ARBA" id="ARBA00022692"/>
    </source>
</evidence>
<dbReference type="STRING" id="71717.A0A4Y7U0A9"/>
<gene>
    <name evidence="8" type="ORF">FA13DRAFT_1725251</name>
</gene>
<evidence type="ECO:0000256" key="6">
    <source>
        <dbReference type="SAM" id="Phobius"/>
    </source>
</evidence>
<evidence type="ECO:0000313" key="9">
    <source>
        <dbReference type="Proteomes" id="UP000298030"/>
    </source>
</evidence>
<sequence length="454" mass="49499">MPSAASALNSLRTDHHDDHSGAGQLAPEAHEMDTLPQAPTHGRSLSRTRSRILLRDDVKVVEEPLSDSVGLGRRDYAIGILLLLSVVVLWTLSNFITQDLFEEGYDKPFFVTYMNTSAFSLYLIPFVIKRVWRKYGNGASESSRRTEEYQPLAMDDNQDDAESVVKSSLGPEMAPLTVKEIAQLAIIFCFFWFVANWTVNASLAFTSVASATVLSSMSGFFTLGIGRIFKVEKLTILKIGAVMTSFTGVVLVSWSDSASAKQGGPASRPTSSQVTAHAPRPALGDGLALISALFYALYVILLKVRIKNEARVDMQLFFGFVGLFNILTCWPIGIILHVTGAEPFELPSSRSALAAVLINMVITLSSDYLYVLAMLKTTPLVVTVGLSLTIPFAVVGDFIRGRPSAVKIIIGALLVLVSFIAIGIDNRNGEEPEAREDGPLDDEDRQSQTTSRSR</sequence>
<evidence type="ECO:0000256" key="1">
    <source>
        <dbReference type="ARBA" id="ARBA00004141"/>
    </source>
</evidence>
<keyword evidence="9" id="KW-1185">Reference proteome</keyword>
<organism evidence="8 9">
    <name type="scientific">Coprinellus micaceus</name>
    <name type="common">Glistening ink-cap mushroom</name>
    <name type="synonym">Coprinus micaceus</name>
    <dbReference type="NCBI Taxonomy" id="71717"/>
    <lineage>
        <taxon>Eukaryota</taxon>
        <taxon>Fungi</taxon>
        <taxon>Dikarya</taxon>
        <taxon>Basidiomycota</taxon>
        <taxon>Agaricomycotina</taxon>
        <taxon>Agaricomycetes</taxon>
        <taxon>Agaricomycetidae</taxon>
        <taxon>Agaricales</taxon>
        <taxon>Agaricineae</taxon>
        <taxon>Psathyrellaceae</taxon>
        <taxon>Coprinellus</taxon>
    </lineage>
</organism>
<feature type="compositionally biased region" description="Basic and acidic residues" evidence="5">
    <location>
        <begin position="429"/>
        <end position="438"/>
    </location>
</feature>
<feature type="transmembrane region" description="Helical" evidence="6">
    <location>
        <begin position="316"/>
        <end position="340"/>
    </location>
</feature>
<dbReference type="PANTHER" id="PTHR23051">
    <property type="entry name" value="SOLUTE CARRIER FAMILY 35, MEMBER F5"/>
    <property type="match status" value="1"/>
</dbReference>
<dbReference type="Pfam" id="PF13127">
    <property type="entry name" value="DUF3955"/>
    <property type="match status" value="1"/>
</dbReference>
<dbReference type="AlphaFoldDB" id="A0A4Y7U0A9"/>
<keyword evidence="4 6" id="KW-0472">Membrane</keyword>
<feature type="transmembrane region" description="Helical" evidence="6">
    <location>
        <begin position="352"/>
        <end position="373"/>
    </location>
</feature>
<feature type="compositionally biased region" description="Polar residues" evidence="5">
    <location>
        <begin position="1"/>
        <end position="11"/>
    </location>
</feature>
<feature type="transmembrane region" description="Helical" evidence="6">
    <location>
        <begin position="405"/>
        <end position="424"/>
    </location>
</feature>
<evidence type="ECO:0000256" key="4">
    <source>
        <dbReference type="ARBA" id="ARBA00023136"/>
    </source>
</evidence>
<dbReference type="GO" id="GO:0000329">
    <property type="term" value="C:fungal-type vacuole membrane"/>
    <property type="evidence" value="ECO:0007669"/>
    <property type="project" value="TreeGrafter"/>
</dbReference>
<keyword evidence="2 6" id="KW-0812">Transmembrane</keyword>